<evidence type="ECO:0000313" key="3">
    <source>
        <dbReference type="EMBL" id="SDK97654.1"/>
    </source>
</evidence>
<dbReference type="STRING" id="1095776.SAMN04515672_4418"/>
<dbReference type="EMBL" id="FNFE01000009">
    <property type="protein sequence ID" value="SDK97654.1"/>
    <property type="molecule type" value="Genomic_DNA"/>
</dbReference>
<reference evidence="4" key="1">
    <citation type="submission" date="2016-10" db="EMBL/GenBank/DDBJ databases">
        <authorList>
            <person name="Varghese N."/>
            <person name="Submissions S."/>
        </authorList>
    </citation>
    <scope>NUCLEOTIDE SEQUENCE [LARGE SCALE GENOMIC DNA]</scope>
    <source>
        <strain evidence="4">B4,CECT 8067,JCM 17497</strain>
    </source>
</reference>
<organism evidence="3 4">
    <name type="scientific">Natronorubrum texcoconense</name>
    <dbReference type="NCBI Taxonomy" id="1095776"/>
    <lineage>
        <taxon>Archaea</taxon>
        <taxon>Methanobacteriati</taxon>
        <taxon>Methanobacteriota</taxon>
        <taxon>Stenosarchaea group</taxon>
        <taxon>Halobacteria</taxon>
        <taxon>Halobacteriales</taxon>
        <taxon>Natrialbaceae</taxon>
        <taxon>Natronorubrum</taxon>
    </lineage>
</organism>
<keyword evidence="4" id="KW-1185">Reference proteome</keyword>
<feature type="transmembrane region" description="Helical" evidence="2">
    <location>
        <begin position="49"/>
        <end position="79"/>
    </location>
</feature>
<evidence type="ECO:0000313" key="4">
    <source>
        <dbReference type="Proteomes" id="UP000198882"/>
    </source>
</evidence>
<feature type="region of interest" description="Disordered" evidence="1">
    <location>
        <begin position="134"/>
        <end position="181"/>
    </location>
</feature>
<evidence type="ECO:0008006" key="5">
    <source>
        <dbReference type="Google" id="ProtNLM"/>
    </source>
</evidence>
<keyword evidence="2" id="KW-0812">Transmembrane</keyword>
<accession>A0A1G9GAA0</accession>
<dbReference type="Pfam" id="PF17647">
    <property type="entry name" value="DUF5518"/>
    <property type="match status" value="1"/>
</dbReference>
<dbReference type="AlphaFoldDB" id="A0A1G9GAA0"/>
<dbReference type="OrthoDB" id="341846at2157"/>
<proteinExistence type="predicted"/>
<feature type="transmembrane region" description="Helical" evidence="2">
    <location>
        <begin position="12"/>
        <end position="37"/>
    </location>
</feature>
<dbReference type="Proteomes" id="UP000198882">
    <property type="component" value="Unassembled WGS sequence"/>
</dbReference>
<dbReference type="InterPro" id="IPR040493">
    <property type="entry name" value="DUF5518"/>
</dbReference>
<sequence length="181" mass="18968">MVNSRTLVNALIGAIVGVVLSFVPFSTVLGGIAGGFLEGPDTRSGAIVGALAGAITFLPLAGIAIFGLGVLGFGMGIAAVPFEGFALVALAVVAAVALLFLYTVGLSALGGYLGAYLAREYPAHRVRTREKIGLSAEQSPSVGRTHSSGPQSDSRRRRDRESTRPDARDSRRDRDVERDRR</sequence>
<feature type="compositionally biased region" description="Basic and acidic residues" evidence="1">
    <location>
        <begin position="153"/>
        <end position="181"/>
    </location>
</feature>
<evidence type="ECO:0000256" key="1">
    <source>
        <dbReference type="SAM" id="MobiDB-lite"/>
    </source>
</evidence>
<evidence type="ECO:0000256" key="2">
    <source>
        <dbReference type="SAM" id="Phobius"/>
    </source>
</evidence>
<name>A0A1G9GAA0_9EURY</name>
<gene>
    <name evidence="3" type="ORF">SAMN04515672_4418</name>
</gene>
<feature type="compositionally biased region" description="Polar residues" evidence="1">
    <location>
        <begin position="136"/>
        <end position="151"/>
    </location>
</feature>
<keyword evidence="2" id="KW-0472">Membrane</keyword>
<keyword evidence="2" id="KW-1133">Transmembrane helix</keyword>
<dbReference type="RefSeq" id="WP_090311845.1">
    <property type="nucleotide sequence ID" value="NZ_FNFE01000009.1"/>
</dbReference>
<protein>
    <recommendedName>
        <fullName evidence="5">DUF5518 domain-containing protein</fullName>
    </recommendedName>
</protein>
<feature type="transmembrane region" description="Helical" evidence="2">
    <location>
        <begin position="85"/>
        <end position="118"/>
    </location>
</feature>